<dbReference type="PANTHER" id="PTHR37311:SF1">
    <property type="entry name" value="2-PHOSPHOSULFOLACTATE PHOSPHATASE-RELATED"/>
    <property type="match status" value="1"/>
</dbReference>
<evidence type="ECO:0000256" key="4">
    <source>
        <dbReference type="ARBA" id="ARBA00022801"/>
    </source>
</evidence>
<dbReference type="InterPro" id="IPR036702">
    <property type="entry name" value="ComB-like_sf"/>
</dbReference>
<proteinExistence type="inferred from homology"/>
<dbReference type="GO" id="GO:0050545">
    <property type="term" value="F:sulfopyruvate decarboxylase activity"/>
    <property type="evidence" value="ECO:0007669"/>
    <property type="project" value="TreeGrafter"/>
</dbReference>
<dbReference type="Proteomes" id="UP000619545">
    <property type="component" value="Unassembled WGS sequence"/>
</dbReference>
<comment type="caution">
    <text evidence="7">The sequence shown here is derived from an EMBL/GenBank/DDBJ whole genome shotgun (WGS) entry which is preliminary data.</text>
</comment>
<dbReference type="OMA" id="GEETICL"/>
<comment type="cofactor">
    <cofactor evidence="1">
        <name>Mg(2+)</name>
        <dbReference type="ChEBI" id="CHEBI:18420"/>
    </cofactor>
</comment>
<evidence type="ECO:0000256" key="3">
    <source>
        <dbReference type="ARBA" id="ARBA00012953"/>
    </source>
</evidence>
<protein>
    <recommendedName>
        <fullName evidence="3">2-phosphosulfolactate phosphatase</fullName>
        <ecNumber evidence="3">3.1.3.71</ecNumber>
    </recommendedName>
</protein>
<keyword evidence="5" id="KW-0460">Magnesium</keyword>
<dbReference type="SUPFAM" id="SSF142823">
    <property type="entry name" value="ComB-like"/>
    <property type="match status" value="1"/>
</dbReference>
<evidence type="ECO:0000256" key="2">
    <source>
        <dbReference type="ARBA" id="ARBA00009997"/>
    </source>
</evidence>
<name>A0A832SV03_9EURY</name>
<dbReference type="Gene3D" id="3.90.1560.10">
    <property type="entry name" value="ComB-like"/>
    <property type="match status" value="1"/>
</dbReference>
<evidence type="ECO:0000313" key="7">
    <source>
        <dbReference type="EMBL" id="HII70722.1"/>
    </source>
</evidence>
<dbReference type="InterPro" id="IPR005238">
    <property type="entry name" value="ComB-like"/>
</dbReference>
<dbReference type="GO" id="GO:0050532">
    <property type="term" value="F:2-phosphosulfolactate phosphatase activity"/>
    <property type="evidence" value="ECO:0007669"/>
    <property type="project" value="UniProtKB-EC"/>
</dbReference>
<dbReference type="AlphaFoldDB" id="A0A832SV03"/>
<evidence type="ECO:0000256" key="6">
    <source>
        <dbReference type="ARBA" id="ARBA00033711"/>
    </source>
</evidence>
<sequence length="220" mass="23590">MRVASGLEPQEGYEIGVVVDALRASSTIVTALALEAEAIVPLSSPEELKRVDGPTIGEQHGKKIDFADYGNSPTDLLRHAEEIEGETLYMVTTNGTDTILRAAEVHEEVLIGSLLNASAVASKLSGDTCFVEAGHRGMLAVEDTYTAGYIARLAGGEPADGRTRAAMEMARGLPAEEVFKGSRTGHVLEQRGRLEDVEFCARVDEFEVVPVYEDGMVVPQ</sequence>
<reference evidence="7" key="1">
    <citation type="journal article" date="2020" name="bioRxiv">
        <title>A rank-normalized archaeal taxonomy based on genome phylogeny resolves widespread incomplete and uneven classifications.</title>
        <authorList>
            <person name="Rinke C."/>
            <person name="Chuvochina M."/>
            <person name="Mussig A.J."/>
            <person name="Chaumeil P.-A."/>
            <person name="Waite D.W."/>
            <person name="Whitman W.B."/>
            <person name="Parks D.H."/>
            <person name="Hugenholtz P."/>
        </authorList>
    </citation>
    <scope>NUCLEOTIDE SEQUENCE</scope>
    <source>
        <strain evidence="7">UBA8853</strain>
    </source>
</reference>
<accession>A0A832SV03</accession>
<dbReference type="Pfam" id="PF04029">
    <property type="entry name" value="2-ph_phosp"/>
    <property type="match status" value="1"/>
</dbReference>
<evidence type="ECO:0000313" key="8">
    <source>
        <dbReference type="Proteomes" id="UP000619545"/>
    </source>
</evidence>
<dbReference type="EMBL" id="DUJS01000004">
    <property type="protein sequence ID" value="HII70722.1"/>
    <property type="molecule type" value="Genomic_DNA"/>
</dbReference>
<evidence type="ECO:0000256" key="1">
    <source>
        <dbReference type="ARBA" id="ARBA00001946"/>
    </source>
</evidence>
<dbReference type="EC" id="3.1.3.71" evidence="3"/>
<keyword evidence="4" id="KW-0378">Hydrolase</keyword>
<organism evidence="7 8">
    <name type="scientific">Methanopyrus kandleri</name>
    <dbReference type="NCBI Taxonomy" id="2320"/>
    <lineage>
        <taxon>Archaea</taxon>
        <taxon>Methanobacteriati</taxon>
        <taxon>Methanobacteriota</taxon>
        <taxon>Methanomada group</taxon>
        <taxon>Methanopyri</taxon>
        <taxon>Methanopyrales</taxon>
        <taxon>Methanopyraceae</taxon>
        <taxon>Methanopyrus</taxon>
    </lineage>
</organism>
<gene>
    <name evidence="7" type="ORF">HA336_05765</name>
</gene>
<evidence type="ECO:0000256" key="5">
    <source>
        <dbReference type="ARBA" id="ARBA00022842"/>
    </source>
</evidence>
<dbReference type="PANTHER" id="PTHR37311">
    <property type="entry name" value="2-PHOSPHOSULFOLACTATE PHOSPHATASE-RELATED"/>
    <property type="match status" value="1"/>
</dbReference>
<dbReference type="GO" id="GO:0000287">
    <property type="term" value="F:magnesium ion binding"/>
    <property type="evidence" value="ECO:0007669"/>
    <property type="project" value="InterPro"/>
</dbReference>
<comment type="catalytic activity">
    <reaction evidence="6">
        <text>(2R)-O-phospho-3-sulfolactate + H2O = (2R)-3-sulfolactate + phosphate</text>
        <dbReference type="Rhea" id="RHEA:23416"/>
        <dbReference type="ChEBI" id="CHEBI:15377"/>
        <dbReference type="ChEBI" id="CHEBI:15597"/>
        <dbReference type="ChEBI" id="CHEBI:43474"/>
        <dbReference type="ChEBI" id="CHEBI:58738"/>
        <dbReference type="EC" id="3.1.3.71"/>
    </reaction>
</comment>
<comment type="similarity">
    <text evidence="2">Belongs to the ComB family.</text>
</comment>